<proteinExistence type="predicted"/>
<dbReference type="STRING" id="546871.SAMN04488543_4360"/>
<dbReference type="OrthoDB" id="5143202at2"/>
<organism evidence="2 3">
    <name type="scientific">Friedmanniella luteola</name>
    <dbReference type="NCBI Taxonomy" id="546871"/>
    <lineage>
        <taxon>Bacteria</taxon>
        <taxon>Bacillati</taxon>
        <taxon>Actinomycetota</taxon>
        <taxon>Actinomycetes</taxon>
        <taxon>Propionibacteriales</taxon>
        <taxon>Nocardioidaceae</taxon>
        <taxon>Friedmanniella</taxon>
    </lineage>
</organism>
<reference evidence="2 3" key="1">
    <citation type="submission" date="2016-10" db="EMBL/GenBank/DDBJ databases">
        <authorList>
            <person name="de Groot N.N."/>
        </authorList>
    </citation>
    <scope>NUCLEOTIDE SEQUENCE [LARGE SCALE GENOMIC DNA]</scope>
    <source>
        <strain evidence="2 3">DSM 21741</strain>
    </source>
</reference>
<dbReference type="SUPFAM" id="SSF52980">
    <property type="entry name" value="Restriction endonuclease-like"/>
    <property type="match status" value="1"/>
</dbReference>
<dbReference type="Pfam" id="PF13338">
    <property type="entry name" value="AbiEi_4"/>
    <property type="match status" value="1"/>
</dbReference>
<evidence type="ECO:0000259" key="1">
    <source>
        <dbReference type="Pfam" id="PF13338"/>
    </source>
</evidence>
<accession>A0A1H2AB76</accession>
<keyword evidence="3" id="KW-1185">Reference proteome</keyword>
<dbReference type="AlphaFoldDB" id="A0A1H2AB76"/>
<gene>
    <name evidence="2" type="ORF">SAMN04488543_4360</name>
</gene>
<dbReference type="RefSeq" id="WP_091416209.1">
    <property type="nucleotide sequence ID" value="NZ_LT629749.1"/>
</dbReference>
<protein>
    <submittedName>
        <fullName evidence="2">Transcriptional regulator, AbiEi antitoxin, Type IV TA system</fullName>
    </submittedName>
</protein>
<dbReference type="InterPro" id="IPR025159">
    <property type="entry name" value="AbiEi_N"/>
</dbReference>
<evidence type="ECO:0000313" key="3">
    <source>
        <dbReference type="Proteomes" id="UP000199092"/>
    </source>
</evidence>
<dbReference type="Proteomes" id="UP000199092">
    <property type="component" value="Chromosome I"/>
</dbReference>
<evidence type="ECO:0000313" key="2">
    <source>
        <dbReference type="EMBL" id="SDT43231.1"/>
    </source>
</evidence>
<name>A0A1H2AB76_9ACTN</name>
<dbReference type="InterPro" id="IPR011335">
    <property type="entry name" value="Restrct_endonuc-II-like"/>
</dbReference>
<feature type="domain" description="AbiEi antitoxin N-terminal" evidence="1">
    <location>
        <begin position="7"/>
        <end position="39"/>
    </location>
</feature>
<sequence>MSDHPVLTRDLLAAGYSPAEVARLVRSGELVRLRRGAYRTAADLEPDAETRHRQLLLATVPLLAPDSVLSHRSAAVVLGLPVVGALGRVEITRSSVTSGKVRGAVHLRAAPLPDDEVTSVDGWQVTTPARTVVDLARTLPLGPAVAAGDAALRAGTSVEEVESVLASSAGRPGLAAARRACRSLDGRSESAGESLSRVVLHRLGLPPSGLQHEVRSADGALVGRCDFVWEEQRTLGEFDGRVKYGRLLRPGQRAEDVLWAEKLREDALRDLGWQIVRWTWADLDREIVLADRLHRAFRRTAR</sequence>
<dbReference type="EMBL" id="LT629749">
    <property type="protein sequence ID" value="SDT43231.1"/>
    <property type="molecule type" value="Genomic_DNA"/>
</dbReference>